<keyword evidence="4" id="KW-1185">Reference proteome</keyword>
<comment type="caution">
    <text evidence="3">The sequence shown here is derived from an EMBL/GenBank/DDBJ whole genome shotgun (WGS) entry which is preliminary data.</text>
</comment>
<feature type="region of interest" description="Disordered" evidence="1">
    <location>
        <begin position="1"/>
        <end position="88"/>
    </location>
</feature>
<proteinExistence type="predicted"/>
<dbReference type="EMBL" id="ABCS01000044">
    <property type="protein sequence ID" value="EDM77548.1"/>
    <property type="molecule type" value="Genomic_DNA"/>
</dbReference>
<evidence type="ECO:0000313" key="4">
    <source>
        <dbReference type="Proteomes" id="UP000005801"/>
    </source>
</evidence>
<evidence type="ECO:0000256" key="2">
    <source>
        <dbReference type="SAM" id="Phobius"/>
    </source>
</evidence>
<dbReference type="Proteomes" id="UP000005801">
    <property type="component" value="Unassembled WGS sequence"/>
</dbReference>
<organism evidence="3 4">
    <name type="scientific">Plesiocystis pacifica SIR-1</name>
    <dbReference type="NCBI Taxonomy" id="391625"/>
    <lineage>
        <taxon>Bacteria</taxon>
        <taxon>Pseudomonadati</taxon>
        <taxon>Myxococcota</taxon>
        <taxon>Polyangia</taxon>
        <taxon>Nannocystales</taxon>
        <taxon>Nannocystaceae</taxon>
        <taxon>Plesiocystis</taxon>
    </lineage>
</organism>
<keyword evidence="2" id="KW-0472">Membrane</keyword>
<feature type="transmembrane region" description="Helical" evidence="2">
    <location>
        <begin position="106"/>
        <end position="127"/>
    </location>
</feature>
<name>A6G9C6_9BACT</name>
<dbReference type="AlphaFoldDB" id="A6G9C6"/>
<sequence length="386" mass="40207">MPAPGEVKQPAADIPAPGEVKPPVADIPAPGEVSKPADIPAPGEVSKPADIPAPGEVAAPAAAAPAPEPEPQGDIAEDPFSGGVSFDPNAGIIDDVGGEIKPKGGVGLPIFAAVIGIVVGMGLGWMAHKANDGGMRFDAAIAKAKTIEEKINEIEKTRALIALKIGDAEEALTAKKGDDAVAALDELEPTFIELGDIFGWQMAAMDPAVVKKIFDLAEANNSMQIDVGILKGWVTQYKDVLTERISGPSSYVVIANPQAGGSVLAEYVAAICEDIPDPRPEDFKPDSLKKCDKEKDDILKAKAYLVRTEIGGETRLVPGGQAFYLTPTGAMYNYAIGQSPNANAKGYFDLRMGKLKGELDAMVKLKDGALEGVANYTKNPNLDGGG</sequence>
<evidence type="ECO:0000313" key="3">
    <source>
        <dbReference type="EMBL" id="EDM77548.1"/>
    </source>
</evidence>
<feature type="compositionally biased region" description="Low complexity" evidence="1">
    <location>
        <begin position="52"/>
        <end position="65"/>
    </location>
</feature>
<accession>A6G9C6</accession>
<protein>
    <submittedName>
        <fullName evidence="3">Uncharacterized protein</fullName>
    </submittedName>
</protein>
<dbReference type="STRING" id="391625.PPSIR1_09600"/>
<keyword evidence="2" id="KW-0812">Transmembrane</keyword>
<gene>
    <name evidence="3" type="ORF">PPSIR1_09600</name>
</gene>
<keyword evidence="2" id="KW-1133">Transmembrane helix</keyword>
<evidence type="ECO:0000256" key="1">
    <source>
        <dbReference type="SAM" id="MobiDB-lite"/>
    </source>
</evidence>
<reference evidence="3 4" key="1">
    <citation type="submission" date="2007-06" db="EMBL/GenBank/DDBJ databases">
        <authorList>
            <person name="Shimkets L."/>
            <person name="Ferriera S."/>
            <person name="Johnson J."/>
            <person name="Kravitz S."/>
            <person name="Beeson K."/>
            <person name="Sutton G."/>
            <person name="Rogers Y.-H."/>
            <person name="Friedman R."/>
            <person name="Frazier M."/>
            <person name="Venter J.C."/>
        </authorList>
    </citation>
    <scope>NUCLEOTIDE SEQUENCE [LARGE SCALE GENOMIC DNA]</scope>
    <source>
        <strain evidence="3 4">SIR-1</strain>
    </source>
</reference>